<feature type="domain" description="Major facilitator superfamily (MFS) profile" evidence="6">
    <location>
        <begin position="31"/>
        <end position="440"/>
    </location>
</feature>
<dbReference type="RefSeq" id="WP_008304483.1">
    <property type="nucleotide sequence ID" value="NZ_BAEK01000043.1"/>
</dbReference>
<dbReference type="Gene3D" id="1.20.1250.20">
    <property type="entry name" value="MFS general substrate transporter like domains"/>
    <property type="match status" value="1"/>
</dbReference>
<evidence type="ECO:0000256" key="1">
    <source>
        <dbReference type="ARBA" id="ARBA00004141"/>
    </source>
</evidence>
<evidence type="ECO:0000256" key="4">
    <source>
        <dbReference type="ARBA" id="ARBA00023136"/>
    </source>
</evidence>
<gene>
    <name evidence="7" type="primary">pcaK</name>
    <name evidence="7" type="ORF">GAGA_2876</name>
</gene>
<dbReference type="InterPro" id="IPR011701">
    <property type="entry name" value="MFS"/>
</dbReference>
<keyword evidence="2 5" id="KW-0812">Transmembrane</keyword>
<feature type="transmembrane region" description="Helical" evidence="5">
    <location>
        <begin position="300"/>
        <end position="322"/>
    </location>
</feature>
<dbReference type="Pfam" id="PF07690">
    <property type="entry name" value="MFS_1"/>
    <property type="match status" value="1"/>
</dbReference>
<feature type="transmembrane region" description="Helical" evidence="5">
    <location>
        <begin position="122"/>
        <end position="142"/>
    </location>
</feature>
<feature type="transmembrane region" description="Helical" evidence="5">
    <location>
        <begin position="387"/>
        <end position="411"/>
    </location>
</feature>
<feature type="transmembrane region" description="Helical" evidence="5">
    <location>
        <begin position="64"/>
        <end position="85"/>
    </location>
</feature>
<protein>
    <submittedName>
        <fullName evidence="7">MFS transporter, AAHS family, 4-hydroxybenzoate transporter</fullName>
    </submittedName>
</protein>
<evidence type="ECO:0000259" key="6">
    <source>
        <dbReference type="PROSITE" id="PS50850"/>
    </source>
</evidence>
<feature type="transmembrane region" description="Helical" evidence="5">
    <location>
        <begin position="354"/>
        <end position="375"/>
    </location>
</feature>
<name>A0ABQ0I8Q6_9ALTE</name>
<dbReference type="PROSITE" id="PS50850">
    <property type="entry name" value="MFS"/>
    <property type="match status" value="1"/>
</dbReference>
<sequence length="440" mass="47029">MDISENSTSAASETFENILDGGKISRVQIRVVFISFLLMILDGFDITSMSFTAQRISEALQISATNLGAIFSVTLAGMMIGAMFIAPYADKIGRRKMLILSVFVIGVSMYFTGLVSTLWHLIVLRTITGLAVGSMLANLTALTTEYTPTKYRSFSVAIISAGFPLGATLGGIIVAPVLPVYGWESIFIGLGILTLFMTLVVYFAVPESIQFLRTVGTSASLLKANALLKSMHRKELTSFPSAATHAIPKASVFSLLAPSMRTKTIQLWATFFLVFVSLYFLMSWLPKLVINAGLSESSGVFSAVALNGGGVIGTLLLGWFAANIGLTKLIGCFLAMAGTLMLAFGVLFEHLNLFVLLFVIGFFLQGGFVGMYSASAKLYPTEVRATGVGWALGLGRFGAVVGPYVGGLFIASGYSMQFNFLIFSVPLLIASVLAAGLKIR</sequence>
<feature type="transmembrane region" description="Helical" evidence="5">
    <location>
        <begin position="97"/>
        <end position="116"/>
    </location>
</feature>
<comment type="caution">
    <text evidence="7">The sequence shown here is derived from an EMBL/GenBank/DDBJ whole genome shotgun (WGS) entry which is preliminary data.</text>
</comment>
<dbReference type="InterPro" id="IPR020846">
    <property type="entry name" value="MFS_dom"/>
</dbReference>
<keyword evidence="4 5" id="KW-0472">Membrane</keyword>
<dbReference type="InterPro" id="IPR036259">
    <property type="entry name" value="MFS_trans_sf"/>
</dbReference>
<organism evidence="7 8">
    <name type="scientific">Paraglaciecola agarilytica NO2</name>
    <dbReference type="NCBI Taxonomy" id="1125747"/>
    <lineage>
        <taxon>Bacteria</taxon>
        <taxon>Pseudomonadati</taxon>
        <taxon>Pseudomonadota</taxon>
        <taxon>Gammaproteobacteria</taxon>
        <taxon>Alteromonadales</taxon>
        <taxon>Alteromonadaceae</taxon>
        <taxon>Paraglaciecola</taxon>
    </lineage>
</organism>
<keyword evidence="8" id="KW-1185">Reference proteome</keyword>
<comment type="subcellular location">
    <subcellularLocation>
        <location evidence="1">Membrane</location>
        <topology evidence="1">Multi-pass membrane protein</topology>
    </subcellularLocation>
</comment>
<feature type="transmembrane region" description="Helical" evidence="5">
    <location>
        <begin position="154"/>
        <end position="174"/>
    </location>
</feature>
<keyword evidence="3 5" id="KW-1133">Transmembrane helix</keyword>
<feature type="transmembrane region" description="Helical" evidence="5">
    <location>
        <begin position="186"/>
        <end position="205"/>
    </location>
</feature>
<accession>A0ABQ0I8Q6</accession>
<evidence type="ECO:0000256" key="5">
    <source>
        <dbReference type="SAM" id="Phobius"/>
    </source>
</evidence>
<dbReference type="EMBL" id="BAEK01000043">
    <property type="protein sequence ID" value="GAC05715.1"/>
    <property type="molecule type" value="Genomic_DNA"/>
</dbReference>
<dbReference type="PROSITE" id="PS00217">
    <property type="entry name" value="SUGAR_TRANSPORT_2"/>
    <property type="match status" value="1"/>
</dbReference>
<dbReference type="SUPFAM" id="SSF103473">
    <property type="entry name" value="MFS general substrate transporter"/>
    <property type="match status" value="1"/>
</dbReference>
<dbReference type="PANTHER" id="PTHR23508">
    <property type="entry name" value="CARBOXYLIC ACID TRANSPORTER PROTEIN HOMOLOG"/>
    <property type="match status" value="1"/>
</dbReference>
<feature type="transmembrane region" description="Helical" evidence="5">
    <location>
        <begin position="417"/>
        <end position="437"/>
    </location>
</feature>
<feature type="transmembrane region" description="Helical" evidence="5">
    <location>
        <begin position="329"/>
        <end position="348"/>
    </location>
</feature>
<evidence type="ECO:0000313" key="8">
    <source>
        <dbReference type="Proteomes" id="UP000008372"/>
    </source>
</evidence>
<feature type="transmembrane region" description="Helical" evidence="5">
    <location>
        <begin position="265"/>
        <end position="285"/>
    </location>
</feature>
<proteinExistence type="predicted"/>
<evidence type="ECO:0000256" key="3">
    <source>
        <dbReference type="ARBA" id="ARBA00022989"/>
    </source>
</evidence>
<dbReference type="InterPro" id="IPR005829">
    <property type="entry name" value="Sugar_transporter_CS"/>
</dbReference>
<evidence type="ECO:0000313" key="7">
    <source>
        <dbReference type="EMBL" id="GAC05715.1"/>
    </source>
</evidence>
<feature type="transmembrane region" description="Helical" evidence="5">
    <location>
        <begin position="31"/>
        <end position="52"/>
    </location>
</feature>
<reference evidence="7 8" key="1">
    <citation type="journal article" date="2014" name="Environ. Microbiol.">
        <title>Comparative genomics of the marine bacterial genus Glaciecola reveals the high degree of genomic diversity and genomic characteristic for cold adaptation.</title>
        <authorList>
            <person name="Qin Q.L."/>
            <person name="Xie B.B."/>
            <person name="Yu Y."/>
            <person name="Shu Y.L."/>
            <person name="Rong J.C."/>
            <person name="Zhang Y.J."/>
            <person name="Zhao D.L."/>
            <person name="Chen X.L."/>
            <person name="Zhang X.Y."/>
            <person name="Chen B."/>
            <person name="Zhou B.C."/>
            <person name="Zhang Y.Z."/>
        </authorList>
    </citation>
    <scope>NUCLEOTIDE SEQUENCE [LARGE SCALE GENOMIC DNA]</scope>
    <source>
        <strain evidence="7 8">NO2</strain>
    </source>
</reference>
<evidence type="ECO:0000256" key="2">
    <source>
        <dbReference type="ARBA" id="ARBA00022692"/>
    </source>
</evidence>
<dbReference type="Proteomes" id="UP000008372">
    <property type="component" value="Unassembled WGS sequence"/>
</dbReference>
<dbReference type="PANTHER" id="PTHR23508:SF10">
    <property type="entry name" value="CARBOXYLIC ACID TRANSPORTER PROTEIN HOMOLOG"/>
    <property type="match status" value="1"/>
</dbReference>
<dbReference type="CDD" id="cd17365">
    <property type="entry name" value="MFS_PcaK_like"/>
    <property type="match status" value="1"/>
</dbReference>
<dbReference type="PROSITE" id="PS00216">
    <property type="entry name" value="SUGAR_TRANSPORT_1"/>
    <property type="match status" value="1"/>
</dbReference>